<organism evidence="2 3">
    <name type="scientific">Ruicaihuangia caeni</name>
    <dbReference type="NCBI Taxonomy" id="3042517"/>
    <lineage>
        <taxon>Bacteria</taxon>
        <taxon>Bacillati</taxon>
        <taxon>Actinomycetota</taxon>
        <taxon>Actinomycetes</taxon>
        <taxon>Micrococcales</taxon>
        <taxon>Microbacteriaceae</taxon>
        <taxon>Ruicaihuangia</taxon>
    </lineage>
</organism>
<keyword evidence="3" id="KW-1185">Reference proteome</keyword>
<keyword evidence="1" id="KW-1133">Transmembrane helix</keyword>
<feature type="transmembrane region" description="Helical" evidence="1">
    <location>
        <begin position="6"/>
        <end position="28"/>
    </location>
</feature>
<feature type="transmembrane region" description="Helical" evidence="1">
    <location>
        <begin position="143"/>
        <end position="161"/>
    </location>
</feature>
<evidence type="ECO:0000313" key="3">
    <source>
        <dbReference type="Proteomes" id="UP001321506"/>
    </source>
</evidence>
<dbReference type="AlphaFoldDB" id="A0AAW6T6W9"/>
<keyword evidence="1" id="KW-0472">Membrane</keyword>
<dbReference type="EMBL" id="JASATX010000005">
    <property type="protein sequence ID" value="MDI2099532.1"/>
    <property type="molecule type" value="Genomic_DNA"/>
</dbReference>
<evidence type="ECO:0000256" key="1">
    <source>
        <dbReference type="SAM" id="Phobius"/>
    </source>
</evidence>
<sequence>MTIGVGACLAAGYGMALLLAGYGIDLLARRATAALEGRGRGGFVYHADHDAWLCPEDQWLWPKSYDPENRVMRYRGTPAVCNSCPVKDACTASDDGREMVRAVDAWPATETARFYRGIACAIATMGVIWPAATTFAAESAAEVLVLLGVAAAIGLGSLPLWSHLRRSPALFPEHVPQRSLDESLADRQLVITAVNSRRPKYGSDTRRGPDGN</sequence>
<comment type="caution">
    <text evidence="2">The sequence shown here is derived from an EMBL/GenBank/DDBJ whole genome shotgun (WGS) entry which is preliminary data.</text>
</comment>
<name>A0AAW6T6W9_9MICO</name>
<gene>
    <name evidence="2" type="ORF">QF206_11210</name>
</gene>
<evidence type="ECO:0000313" key="2">
    <source>
        <dbReference type="EMBL" id="MDI2099532.1"/>
    </source>
</evidence>
<proteinExistence type="predicted"/>
<evidence type="ECO:0008006" key="4">
    <source>
        <dbReference type="Google" id="ProtNLM"/>
    </source>
</evidence>
<dbReference type="RefSeq" id="WP_281489325.1">
    <property type="nucleotide sequence ID" value="NZ_JASATX010000005.1"/>
</dbReference>
<dbReference type="Proteomes" id="UP001321506">
    <property type="component" value="Unassembled WGS sequence"/>
</dbReference>
<keyword evidence="1" id="KW-0812">Transmembrane</keyword>
<accession>A0AAW6T6W9</accession>
<feature type="transmembrane region" description="Helical" evidence="1">
    <location>
        <begin position="114"/>
        <end position="137"/>
    </location>
</feature>
<reference evidence="2 3" key="1">
    <citation type="submission" date="2023-04" db="EMBL/GenBank/DDBJ databases">
        <title>Klugiella caeni sp. nov. isolated from the sludge of biochemical tank.</title>
        <authorList>
            <person name="Geng K."/>
        </authorList>
    </citation>
    <scope>NUCLEOTIDE SEQUENCE [LARGE SCALE GENOMIC DNA]</scope>
    <source>
        <strain evidence="2 3">YN-L-19</strain>
    </source>
</reference>
<protein>
    <recommendedName>
        <fullName evidence="4">Transposase DDE domain-containing protein</fullName>
    </recommendedName>
</protein>